<dbReference type="Pfam" id="PF00656">
    <property type="entry name" value="Peptidase_C14"/>
    <property type="match status" value="1"/>
</dbReference>
<proteinExistence type="predicted"/>
<sequence length="161" mass="17475">MDRANLPHLEPIFALLVGIDQYQASDELPTLNGAVNDAKLFAKYLTDSLESGGLQVPSSHIELLVNEKATRTAILSTFDSHFLNNPLIPDHGKAAMIFLFAGHGSRIASPGNLLAPDGKVEVVCPVDERTVDADGHRVHAIPDYLLAQKLYHLAMKKGNNI</sequence>
<evidence type="ECO:0000259" key="1">
    <source>
        <dbReference type="Pfam" id="PF00656"/>
    </source>
</evidence>
<dbReference type="GO" id="GO:0004197">
    <property type="term" value="F:cysteine-type endopeptidase activity"/>
    <property type="evidence" value="ECO:0007669"/>
    <property type="project" value="InterPro"/>
</dbReference>
<comment type="caution">
    <text evidence="2">The sequence shown here is derived from an EMBL/GenBank/DDBJ whole genome shotgun (WGS) entry which is preliminary data.</text>
</comment>
<organism evidence="2 3">
    <name type="scientific">Mycena rosella</name>
    <name type="common">Pink bonnet</name>
    <name type="synonym">Agaricus rosellus</name>
    <dbReference type="NCBI Taxonomy" id="1033263"/>
    <lineage>
        <taxon>Eukaryota</taxon>
        <taxon>Fungi</taxon>
        <taxon>Dikarya</taxon>
        <taxon>Basidiomycota</taxon>
        <taxon>Agaricomycotina</taxon>
        <taxon>Agaricomycetes</taxon>
        <taxon>Agaricomycetidae</taxon>
        <taxon>Agaricales</taxon>
        <taxon>Marasmiineae</taxon>
        <taxon>Mycenaceae</taxon>
        <taxon>Mycena</taxon>
    </lineage>
</organism>
<accession>A0AAD7DM41</accession>
<feature type="domain" description="Peptidase C14 caspase" evidence="1">
    <location>
        <begin position="13"/>
        <end position="129"/>
    </location>
</feature>
<gene>
    <name evidence="2" type="ORF">B0H17DRAFT_460972</name>
</gene>
<dbReference type="InterPro" id="IPR011600">
    <property type="entry name" value="Pept_C14_caspase"/>
</dbReference>
<name>A0AAD7DM41_MYCRO</name>
<keyword evidence="3" id="KW-1185">Reference proteome</keyword>
<protein>
    <recommendedName>
        <fullName evidence="1">Peptidase C14 caspase domain-containing protein</fullName>
    </recommendedName>
</protein>
<dbReference type="GO" id="GO:0006508">
    <property type="term" value="P:proteolysis"/>
    <property type="evidence" value="ECO:0007669"/>
    <property type="project" value="InterPro"/>
</dbReference>
<evidence type="ECO:0000313" key="2">
    <source>
        <dbReference type="EMBL" id="KAJ7694569.1"/>
    </source>
</evidence>
<dbReference type="Gene3D" id="3.40.50.1460">
    <property type="match status" value="1"/>
</dbReference>
<dbReference type="EMBL" id="JARKIE010000041">
    <property type="protein sequence ID" value="KAJ7694569.1"/>
    <property type="molecule type" value="Genomic_DNA"/>
</dbReference>
<dbReference type="Proteomes" id="UP001221757">
    <property type="component" value="Unassembled WGS sequence"/>
</dbReference>
<dbReference type="AlphaFoldDB" id="A0AAD7DM41"/>
<reference evidence="2" key="1">
    <citation type="submission" date="2023-03" db="EMBL/GenBank/DDBJ databases">
        <title>Massive genome expansion in bonnet fungi (Mycena s.s.) driven by repeated elements and novel gene families across ecological guilds.</title>
        <authorList>
            <consortium name="Lawrence Berkeley National Laboratory"/>
            <person name="Harder C.B."/>
            <person name="Miyauchi S."/>
            <person name="Viragh M."/>
            <person name="Kuo A."/>
            <person name="Thoen E."/>
            <person name="Andreopoulos B."/>
            <person name="Lu D."/>
            <person name="Skrede I."/>
            <person name="Drula E."/>
            <person name="Henrissat B."/>
            <person name="Morin E."/>
            <person name="Kohler A."/>
            <person name="Barry K."/>
            <person name="LaButti K."/>
            <person name="Morin E."/>
            <person name="Salamov A."/>
            <person name="Lipzen A."/>
            <person name="Mereny Z."/>
            <person name="Hegedus B."/>
            <person name="Baldrian P."/>
            <person name="Stursova M."/>
            <person name="Weitz H."/>
            <person name="Taylor A."/>
            <person name="Grigoriev I.V."/>
            <person name="Nagy L.G."/>
            <person name="Martin F."/>
            <person name="Kauserud H."/>
        </authorList>
    </citation>
    <scope>NUCLEOTIDE SEQUENCE</scope>
    <source>
        <strain evidence="2">CBHHK067</strain>
    </source>
</reference>
<evidence type="ECO:0000313" key="3">
    <source>
        <dbReference type="Proteomes" id="UP001221757"/>
    </source>
</evidence>